<evidence type="ECO:0000256" key="11">
    <source>
        <dbReference type="ARBA" id="ARBA00048675"/>
    </source>
</evidence>
<evidence type="ECO:0000256" key="12">
    <source>
        <dbReference type="PIRSR" id="PIRSR000705-1"/>
    </source>
</evidence>
<gene>
    <name evidence="15" type="ORF">N320_09970</name>
</gene>
<dbReference type="Gene3D" id="3.40.50.300">
    <property type="entry name" value="P-loop containing nucleotide triphosphate hydrolases"/>
    <property type="match status" value="1"/>
</dbReference>
<comment type="subcellular location">
    <subcellularLocation>
        <location evidence="1">Nucleus</location>
    </subcellularLocation>
</comment>
<dbReference type="SUPFAM" id="SSF52540">
    <property type="entry name" value="P-loop containing nucleoside triphosphate hydrolases"/>
    <property type="match status" value="1"/>
</dbReference>
<sequence>AAGKSTFLSILSRADEEWEVFPEPLARWYRLQQSSEEDGEERSGSQEGGRSMLRMMCEKPERWAFTFQICASVSRIRAQLGPLGSRLGERENPVVFLERSIYSDRYIFATTLYESNCMNETEWAIYQEWHDWVSGQLGPSLALDGIVYLRATPEECLNRISLRGRDEERGIPVEYLRELHDKHESWLQRRTLGVESGCLREIPVLTLDVNEGFEGRKDRCDRMIEKVK</sequence>
<evidence type="ECO:0000313" key="16">
    <source>
        <dbReference type="Proteomes" id="UP000054064"/>
    </source>
</evidence>
<dbReference type="InterPro" id="IPR002624">
    <property type="entry name" value="DCK/DGK"/>
</dbReference>
<evidence type="ECO:0000256" key="3">
    <source>
        <dbReference type="ARBA" id="ARBA00011738"/>
    </source>
</evidence>
<dbReference type="GO" id="GO:0004137">
    <property type="term" value="F:deoxycytidine kinase activity"/>
    <property type="evidence" value="ECO:0007669"/>
    <property type="project" value="UniProtKB-EC"/>
</dbReference>
<comment type="subunit">
    <text evidence="3">Homodimer.</text>
</comment>
<dbReference type="PIRSF" id="PIRSF000705">
    <property type="entry name" value="DNK"/>
    <property type="match status" value="1"/>
</dbReference>
<feature type="non-terminal residue" evidence="15">
    <location>
        <position position="228"/>
    </location>
</feature>
<evidence type="ECO:0000256" key="10">
    <source>
        <dbReference type="ARBA" id="ARBA00048193"/>
    </source>
</evidence>
<accession>A0A091H2T4</accession>
<evidence type="ECO:0000256" key="4">
    <source>
        <dbReference type="ARBA" id="ARBA00022679"/>
    </source>
</evidence>
<feature type="binding site" evidence="13">
    <location>
        <begin position="159"/>
        <end position="163"/>
    </location>
    <ligand>
        <name>ATP</name>
        <dbReference type="ChEBI" id="CHEBI:30616"/>
    </ligand>
</feature>
<dbReference type="InterPro" id="IPR050566">
    <property type="entry name" value="Deoxyribonucleoside_kinase"/>
</dbReference>
<dbReference type="FunFam" id="3.40.50.300:FF:000461">
    <property type="entry name" value="Deoxycytidine kinase"/>
    <property type="match status" value="1"/>
</dbReference>
<dbReference type="Proteomes" id="UP000054064">
    <property type="component" value="Unassembled WGS sequence"/>
</dbReference>
<reference evidence="15 16" key="1">
    <citation type="submission" date="2014-04" db="EMBL/GenBank/DDBJ databases">
        <title>Genome evolution of avian class.</title>
        <authorList>
            <person name="Zhang G."/>
            <person name="Li C."/>
        </authorList>
    </citation>
    <scope>NUCLEOTIDE SEQUENCE [LARGE SCALE GENOMIC DNA]</scope>
    <source>
        <strain evidence="15">BGI_N320</strain>
    </source>
</reference>
<comment type="similarity">
    <text evidence="2">Belongs to the DCK/DGK family.</text>
</comment>
<feature type="domain" description="Deoxynucleoside kinase" evidence="14">
    <location>
        <begin position="1"/>
        <end position="228"/>
    </location>
</feature>
<comment type="catalytic activity">
    <reaction evidence="9">
        <text>2'-deoxyguanosine + ATP = dGMP + ADP + H(+)</text>
        <dbReference type="Rhea" id="RHEA:19201"/>
        <dbReference type="ChEBI" id="CHEBI:15378"/>
        <dbReference type="ChEBI" id="CHEBI:17172"/>
        <dbReference type="ChEBI" id="CHEBI:30616"/>
        <dbReference type="ChEBI" id="CHEBI:57673"/>
        <dbReference type="ChEBI" id="CHEBI:456216"/>
        <dbReference type="EC" id="2.7.1.113"/>
    </reaction>
</comment>
<dbReference type="GO" id="GO:0005524">
    <property type="term" value="F:ATP binding"/>
    <property type="evidence" value="ECO:0007669"/>
    <property type="project" value="UniProtKB-KW"/>
</dbReference>
<dbReference type="Pfam" id="PF01712">
    <property type="entry name" value="dNK"/>
    <property type="match status" value="1"/>
</dbReference>
<feature type="active site" description="Proton acceptor" evidence="12">
    <location>
        <position position="98"/>
    </location>
</feature>
<evidence type="ECO:0000256" key="5">
    <source>
        <dbReference type="ARBA" id="ARBA00022741"/>
    </source>
</evidence>
<evidence type="ECO:0000256" key="7">
    <source>
        <dbReference type="ARBA" id="ARBA00022840"/>
    </source>
</evidence>
<organism evidence="15 16">
    <name type="scientific">Buceros rhinoceros silvestris</name>
    <dbReference type="NCBI Taxonomy" id="175836"/>
    <lineage>
        <taxon>Eukaryota</taxon>
        <taxon>Metazoa</taxon>
        <taxon>Chordata</taxon>
        <taxon>Craniata</taxon>
        <taxon>Vertebrata</taxon>
        <taxon>Euteleostomi</taxon>
        <taxon>Archelosauria</taxon>
        <taxon>Archosauria</taxon>
        <taxon>Dinosauria</taxon>
        <taxon>Saurischia</taxon>
        <taxon>Theropoda</taxon>
        <taxon>Coelurosauria</taxon>
        <taxon>Aves</taxon>
        <taxon>Neognathae</taxon>
        <taxon>Neoaves</taxon>
        <taxon>Telluraves</taxon>
        <taxon>Coraciimorphae</taxon>
        <taxon>Bucerotiformes</taxon>
        <taxon>Bucerotidae</taxon>
        <taxon>Buceros</taxon>
    </lineage>
</organism>
<evidence type="ECO:0000256" key="1">
    <source>
        <dbReference type="ARBA" id="ARBA00004123"/>
    </source>
</evidence>
<dbReference type="InterPro" id="IPR031314">
    <property type="entry name" value="DNK_dom"/>
</dbReference>
<evidence type="ECO:0000256" key="9">
    <source>
        <dbReference type="ARBA" id="ARBA00047656"/>
    </source>
</evidence>
<dbReference type="GO" id="GO:0004138">
    <property type="term" value="F:deoxyguanosine kinase activity"/>
    <property type="evidence" value="ECO:0007669"/>
    <property type="project" value="UniProtKB-EC"/>
</dbReference>
<keyword evidence="16" id="KW-1185">Reference proteome</keyword>
<keyword evidence="6 15" id="KW-0418">Kinase</keyword>
<keyword evidence="5 13" id="KW-0547">Nucleotide-binding</keyword>
<dbReference type="PANTHER" id="PTHR10513:SF19">
    <property type="entry name" value="DEOXYCYTIDINE KINASE"/>
    <property type="match status" value="1"/>
</dbReference>
<feature type="binding site" evidence="13">
    <location>
        <begin position="211"/>
        <end position="213"/>
    </location>
    <ligand>
        <name>ATP</name>
        <dbReference type="ChEBI" id="CHEBI:30616"/>
    </ligand>
</feature>
<evidence type="ECO:0000256" key="6">
    <source>
        <dbReference type="ARBA" id="ARBA00022777"/>
    </source>
</evidence>
<evidence type="ECO:0000256" key="8">
    <source>
        <dbReference type="ARBA" id="ARBA00023242"/>
    </source>
</evidence>
<proteinExistence type="inferred from homology"/>
<keyword evidence="4" id="KW-0808">Transferase</keyword>
<keyword evidence="8" id="KW-0539">Nucleus</keyword>
<comment type="catalytic activity">
    <reaction evidence="10">
        <text>2'-deoxycytidine + a ribonucleoside 5'-triphosphate = dCMP + a ribonucleoside 5'-diphosphate + H(+)</text>
        <dbReference type="Rhea" id="RHEA:20061"/>
        <dbReference type="ChEBI" id="CHEBI:15378"/>
        <dbReference type="ChEBI" id="CHEBI:15698"/>
        <dbReference type="ChEBI" id="CHEBI:57566"/>
        <dbReference type="ChEBI" id="CHEBI:57930"/>
        <dbReference type="ChEBI" id="CHEBI:61557"/>
        <dbReference type="EC" id="2.7.1.74"/>
    </reaction>
</comment>
<dbReference type="GO" id="GO:0004136">
    <property type="term" value="F:deoxyadenosine kinase activity"/>
    <property type="evidence" value="ECO:0007669"/>
    <property type="project" value="UniProtKB-EC"/>
</dbReference>
<feature type="non-terminal residue" evidence="15">
    <location>
        <position position="1"/>
    </location>
</feature>
<dbReference type="GO" id="GO:0005739">
    <property type="term" value="C:mitochondrion"/>
    <property type="evidence" value="ECO:0007669"/>
    <property type="project" value="TreeGrafter"/>
</dbReference>
<name>A0A091H2T4_BUCRH</name>
<evidence type="ECO:0000259" key="14">
    <source>
        <dbReference type="Pfam" id="PF01712"/>
    </source>
</evidence>
<evidence type="ECO:0000256" key="2">
    <source>
        <dbReference type="ARBA" id="ARBA00007420"/>
    </source>
</evidence>
<dbReference type="InterPro" id="IPR027417">
    <property type="entry name" value="P-loop_NTPase"/>
</dbReference>
<evidence type="ECO:0000313" key="15">
    <source>
        <dbReference type="EMBL" id="KFO89754.1"/>
    </source>
</evidence>
<dbReference type="AlphaFoldDB" id="A0A091H2T4"/>
<dbReference type="CDD" id="cd01673">
    <property type="entry name" value="dNK"/>
    <property type="match status" value="1"/>
</dbReference>
<dbReference type="EMBL" id="KL521432">
    <property type="protein sequence ID" value="KFO89754.1"/>
    <property type="molecule type" value="Genomic_DNA"/>
</dbReference>
<comment type="catalytic activity">
    <reaction evidence="11">
        <text>2'-deoxyadenosine + ATP = dAMP + ADP + H(+)</text>
        <dbReference type="Rhea" id="RHEA:23452"/>
        <dbReference type="ChEBI" id="CHEBI:15378"/>
        <dbReference type="ChEBI" id="CHEBI:17256"/>
        <dbReference type="ChEBI" id="CHEBI:30616"/>
        <dbReference type="ChEBI" id="CHEBI:58245"/>
        <dbReference type="ChEBI" id="CHEBI:456216"/>
        <dbReference type="EC" id="2.7.1.76"/>
    </reaction>
</comment>
<dbReference type="PANTHER" id="PTHR10513">
    <property type="entry name" value="DEOXYNUCLEOSIDE KINASE"/>
    <property type="match status" value="1"/>
</dbReference>
<evidence type="ECO:0000256" key="13">
    <source>
        <dbReference type="PIRSR" id="PIRSR000705-3"/>
    </source>
</evidence>
<protein>
    <submittedName>
        <fullName evidence="15">Deoxycytidine kinase</fullName>
    </submittedName>
</protein>
<dbReference type="GO" id="GO:0005634">
    <property type="term" value="C:nucleus"/>
    <property type="evidence" value="ECO:0007669"/>
    <property type="project" value="UniProtKB-SubCell"/>
</dbReference>
<keyword evidence="7 13" id="KW-0067">ATP-binding</keyword>